<keyword evidence="2" id="KW-0812">Transmembrane</keyword>
<organism evidence="3 4">
    <name type="scientific">Turicimonas muris</name>
    <dbReference type="NCBI Taxonomy" id="1796652"/>
    <lineage>
        <taxon>Bacteria</taxon>
        <taxon>Pseudomonadati</taxon>
        <taxon>Pseudomonadota</taxon>
        <taxon>Betaproteobacteria</taxon>
        <taxon>Burkholderiales</taxon>
        <taxon>Sutterellaceae</taxon>
        <taxon>Turicimonas</taxon>
    </lineage>
</organism>
<keyword evidence="2" id="KW-1133">Transmembrane helix</keyword>
<accession>A0A227KS94</accession>
<gene>
    <name evidence="3" type="ORF">ADH67_03290</name>
</gene>
<feature type="compositionally biased region" description="Polar residues" evidence="1">
    <location>
        <begin position="1"/>
        <end position="21"/>
    </location>
</feature>
<evidence type="ECO:0000313" key="3">
    <source>
        <dbReference type="EMBL" id="OXE51333.1"/>
    </source>
</evidence>
<dbReference type="EMBL" id="NHMP01000001">
    <property type="protein sequence ID" value="OXE51333.1"/>
    <property type="molecule type" value="Genomic_DNA"/>
</dbReference>
<dbReference type="RefSeq" id="WP_066591642.1">
    <property type="nucleotide sequence ID" value="NZ_CAJTBZ010000022.1"/>
</dbReference>
<evidence type="ECO:0000313" key="4">
    <source>
        <dbReference type="Proteomes" id="UP000214610"/>
    </source>
</evidence>
<dbReference type="PANTHER" id="PTHR30438">
    <property type="entry name" value="36 KDA ANTIGEN-RELATED"/>
    <property type="match status" value="1"/>
</dbReference>
<evidence type="ECO:0000256" key="2">
    <source>
        <dbReference type="SAM" id="Phobius"/>
    </source>
</evidence>
<proteinExistence type="predicted"/>
<sequence length="353" mass="39175">MTEQNKNNASAENPPSNFQQEIETDEKKSLRFGTILLLVLLIALVTFIVWGIYQAAFPPKPPLQGQMESRTVSVSSKVPGRVQKILIQEGDFVTAGQPVVEMHLPELEAKLAQVEAQERAAKQKQSLVDEGARPQEKEAAKAQWQRAVAAEELARKTYNRIAALYKDGLVSAQRYDEVKTNWTAATQQALAAKQQYEIAEIGARQQEKNAVADLTSEAAAGVEQVKSLTESKTLYSPIDAQVEKIIFTDGELAAAGYPIVTLVNLNDQYATFNIREAQMPGIEIGRILQATVPALGDKKIAYKIYYISPRANYATWRSTRQDSGYDMRTFEVRARPMTKVDGLRPGMSVLVQK</sequence>
<feature type="transmembrane region" description="Helical" evidence="2">
    <location>
        <begin position="32"/>
        <end position="53"/>
    </location>
</feature>
<dbReference type="SUPFAM" id="SSF111369">
    <property type="entry name" value="HlyD-like secretion proteins"/>
    <property type="match status" value="2"/>
</dbReference>
<dbReference type="Gene3D" id="2.40.30.170">
    <property type="match status" value="1"/>
</dbReference>
<dbReference type="Gene3D" id="1.10.287.470">
    <property type="entry name" value="Helix hairpin bin"/>
    <property type="match status" value="2"/>
</dbReference>
<feature type="region of interest" description="Disordered" evidence="1">
    <location>
        <begin position="1"/>
        <end position="22"/>
    </location>
</feature>
<comment type="caution">
    <text evidence="3">The sequence shown here is derived from an EMBL/GenBank/DDBJ whole genome shotgun (WGS) entry which is preliminary data.</text>
</comment>
<name>A0A227KS94_9BURK</name>
<evidence type="ECO:0000256" key="1">
    <source>
        <dbReference type="SAM" id="MobiDB-lite"/>
    </source>
</evidence>
<dbReference type="Gene3D" id="2.40.50.100">
    <property type="match status" value="1"/>
</dbReference>
<dbReference type="Proteomes" id="UP000214610">
    <property type="component" value="Unassembled WGS sequence"/>
</dbReference>
<keyword evidence="2" id="KW-0472">Membrane</keyword>
<dbReference type="PANTHER" id="PTHR30438:SF1">
    <property type="entry name" value="36 KDA ANTIGEN"/>
    <property type="match status" value="1"/>
</dbReference>
<keyword evidence="4" id="KW-1185">Reference proteome</keyword>
<dbReference type="GeneID" id="78363537"/>
<protein>
    <submittedName>
        <fullName evidence="3">Secretion protein HylD</fullName>
    </submittedName>
</protein>
<dbReference type="AlphaFoldDB" id="A0A227KS94"/>
<reference evidence="4" key="1">
    <citation type="submission" date="2017-05" db="EMBL/GenBank/DDBJ databases">
        <title>Improved OligoMM genomes.</title>
        <authorList>
            <person name="Garzetti D."/>
        </authorList>
    </citation>
    <scope>NUCLEOTIDE SEQUENCE [LARGE SCALE GENOMIC DNA]</scope>
    <source>
        <strain evidence="4">YL45</strain>
    </source>
</reference>
<dbReference type="PRINTS" id="PR01490">
    <property type="entry name" value="RTXTOXIND"/>
</dbReference>